<organism evidence="2 3">
    <name type="scientific">Nocardia ignorata</name>
    <dbReference type="NCBI Taxonomy" id="145285"/>
    <lineage>
        <taxon>Bacteria</taxon>
        <taxon>Bacillati</taxon>
        <taxon>Actinomycetota</taxon>
        <taxon>Actinomycetes</taxon>
        <taxon>Mycobacteriales</taxon>
        <taxon>Nocardiaceae</taxon>
        <taxon>Nocardia</taxon>
    </lineage>
</organism>
<dbReference type="AlphaFoldDB" id="A0A4R6P4M3"/>
<evidence type="ECO:0000313" key="2">
    <source>
        <dbReference type="EMBL" id="TDP31970.1"/>
    </source>
</evidence>
<dbReference type="EMBL" id="SNXK01000007">
    <property type="protein sequence ID" value="TDP31970.1"/>
    <property type="molecule type" value="Genomic_DNA"/>
</dbReference>
<evidence type="ECO:0000313" key="3">
    <source>
        <dbReference type="Proteomes" id="UP000295087"/>
    </source>
</evidence>
<comment type="caution">
    <text evidence="2">The sequence shown here is derived from an EMBL/GenBank/DDBJ whole genome shotgun (WGS) entry which is preliminary data.</text>
</comment>
<accession>A0A4R6P4M3</accession>
<keyword evidence="1" id="KW-0732">Signal</keyword>
<evidence type="ECO:0008006" key="4">
    <source>
        <dbReference type="Google" id="ProtNLM"/>
    </source>
</evidence>
<dbReference type="RefSeq" id="WP_084476048.1">
    <property type="nucleotide sequence ID" value="NZ_JBHXPO010000001.1"/>
</dbReference>
<sequence>MSARRLRLGLVTVCAGALLMSCSSGEPTVEPVETARTIDIRIADGEVSPVNTRTEAEVGQRIVLRVDSDATDELHVHSAPAHTFPVVAAAGQEFDFTVAVPGQVDIELHRLGRTVTTLLVRR</sequence>
<name>A0A4R6P4M3_NOCIG</name>
<feature type="signal peptide" evidence="1">
    <location>
        <begin position="1"/>
        <end position="25"/>
    </location>
</feature>
<reference evidence="2 3" key="1">
    <citation type="submission" date="2019-03" db="EMBL/GenBank/DDBJ databases">
        <title>Genomic Encyclopedia of Type Strains, Phase IV (KMG-IV): sequencing the most valuable type-strain genomes for metagenomic binning, comparative biology and taxonomic classification.</title>
        <authorList>
            <person name="Goeker M."/>
        </authorList>
    </citation>
    <scope>NUCLEOTIDE SEQUENCE [LARGE SCALE GENOMIC DNA]</scope>
    <source>
        <strain evidence="2 3">DSM 44496</strain>
    </source>
</reference>
<dbReference type="PROSITE" id="PS51257">
    <property type="entry name" value="PROKAR_LIPOPROTEIN"/>
    <property type="match status" value="1"/>
</dbReference>
<feature type="chain" id="PRO_5020378866" description="EfeO-type cupredoxin-like domain-containing protein" evidence="1">
    <location>
        <begin position="26"/>
        <end position="122"/>
    </location>
</feature>
<dbReference type="Proteomes" id="UP000295087">
    <property type="component" value="Unassembled WGS sequence"/>
</dbReference>
<proteinExistence type="predicted"/>
<gene>
    <name evidence="2" type="ORF">DFR75_107195</name>
</gene>
<keyword evidence="3" id="KW-1185">Reference proteome</keyword>
<protein>
    <recommendedName>
        <fullName evidence="4">EfeO-type cupredoxin-like domain-containing protein</fullName>
    </recommendedName>
</protein>
<evidence type="ECO:0000256" key="1">
    <source>
        <dbReference type="SAM" id="SignalP"/>
    </source>
</evidence>